<dbReference type="InterPro" id="IPR036291">
    <property type="entry name" value="NAD(P)-bd_dom_sf"/>
</dbReference>
<keyword evidence="4" id="KW-0642">Proline metabolism</keyword>
<evidence type="ECO:0000256" key="1">
    <source>
        <dbReference type="ARBA" id="ARBA00005869"/>
    </source>
</evidence>
<dbReference type="SUPFAM" id="SSF51735">
    <property type="entry name" value="NAD(P)-binding Rossmann-fold domains"/>
    <property type="match status" value="1"/>
</dbReference>
<evidence type="ECO:0000256" key="2">
    <source>
        <dbReference type="ARBA" id="ARBA00012695"/>
    </source>
</evidence>
<accession>A0A395GKY2</accession>
<dbReference type="PANTHER" id="PTHR13914:SF30">
    <property type="entry name" value="PROLINE DEHYDROGENASE"/>
    <property type="match status" value="1"/>
</dbReference>
<sequence>MKAARRPMRALYVSRTSNPKSSAAASTPASTRSLIQQATTSSKEAASGSPLAKLPISSVLRSLVILSVSSSTLLLKPCIFALSTLAHPKTPVLDVAKNPLLNALVKHTLYKQFNAGENKLEVQRSIQAIKQLGYRGVLLGYAREVLVGESDVDFRDEKAAQAEIQTWLDGTLQTVDMAQEGDFVALKFTGMGTQVLHYLQQQAAPSEFMDNAITKVCDLAISRNVRLLVDAEEQAVQPGIEGWALKYQKYCNAKTPGSAIFYNTYQAYLRSTPATIAKHLEVARQEGYTLGVKLVRGAYLKTEPRHLIWAEKEETDACYDGVVEALLTRRYNSMLKSASEEHKTELPPVNVIIATHNRDSVRKAHAIRLQQAARAESHGVDLSYAQLQGMADEVSCELLQGFPNTDSSSLQESPNVYKLLTWGTVKECMGFLMRRAVENTEAVGRTKQSQEAMLGELRRRVRRPAVAQILRQLTPTQCHGFLDAFCEALTTVSSQSRSSEQERLIHQPLRSTITTKEQNLSLFMPVSNTISTGIKIVTASQANGIIGVINIFSPEGKLQGLLSAAEITAFRTALAVMSLFLRCASIPKEHILIFGSGRQAEWHARLALLLAPEQIKNITIISRGRRRMAELERDVIADLRSSHPNVTFSTLVKEDTPDYEEVLRTELTSCDVIFSCTPATEPNFPSTYLHPFKPRFISLIGSYKPHMREIDTETLLSGGGKIYVDSKEACLEESGELILAEVKEDQLVEIGELFGEMDKEQPVNVPDGRNVVFKCVGMGIMDLVIGNKLLEVGQERGIGMEVDGF</sequence>
<dbReference type="PANTHER" id="PTHR13914">
    <property type="entry name" value="PROLINE OXIDASE"/>
    <property type="match status" value="1"/>
</dbReference>
<dbReference type="Pfam" id="PF01619">
    <property type="entry name" value="Pro_dh"/>
    <property type="match status" value="1"/>
</dbReference>
<dbReference type="Gene3D" id="3.30.1780.10">
    <property type="entry name" value="ornithine cyclodeaminase, domain 1"/>
    <property type="match status" value="1"/>
</dbReference>
<dbReference type="EMBL" id="KZ824480">
    <property type="protein sequence ID" value="RAK96119.1"/>
    <property type="molecule type" value="Genomic_DNA"/>
</dbReference>
<keyword evidence="3" id="KW-0560">Oxidoreductase</keyword>
<dbReference type="GeneID" id="37228932"/>
<comment type="similarity">
    <text evidence="1">Belongs to the proline oxidase family.</text>
</comment>
<proteinExistence type="inferred from homology"/>
<dbReference type="Proteomes" id="UP000249402">
    <property type="component" value="Unassembled WGS sequence"/>
</dbReference>
<dbReference type="Gene3D" id="3.40.50.720">
    <property type="entry name" value="NAD(P)-binding Rossmann-like Domain"/>
    <property type="match status" value="1"/>
</dbReference>
<keyword evidence="8" id="KW-1185">Reference proteome</keyword>
<protein>
    <recommendedName>
        <fullName evidence="2">proline dehydrogenase</fullName>
        <ecNumber evidence="2">1.5.5.2</ecNumber>
    </recommendedName>
</protein>
<feature type="compositionally biased region" description="Low complexity" evidence="5">
    <location>
        <begin position="16"/>
        <end position="33"/>
    </location>
</feature>
<evidence type="ECO:0000259" key="6">
    <source>
        <dbReference type="Pfam" id="PF01619"/>
    </source>
</evidence>
<dbReference type="InterPro" id="IPR015659">
    <property type="entry name" value="Proline_oxidase"/>
</dbReference>
<dbReference type="InterPro" id="IPR023401">
    <property type="entry name" value="ODC_N"/>
</dbReference>
<dbReference type="GO" id="GO:0071949">
    <property type="term" value="F:FAD binding"/>
    <property type="evidence" value="ECO:0007669"/>
    <property type="project" value="TreeGrafter"/>
</dbReference>
<dbReference type="RefSeq" id="XP_025570447.1">
    <property type="nucleotide sequence ID" value="XM_025724067.1"/>
</dbReference>
<evidence type="ECO:0000256" key="3">
    <source>
        <dbReference type="ARBA" id="ARBA00023002"/>
    </source>
</evidence>
<dbReference type="InterPro" id="IPR029041">
    <property type="entry name" value="FAD-linked_oxidoreductase-like"/>
</dbReference>
<dbReference type="STRING" id="1448316.A0A395GKY2"/>
<dbReference type="AlphaFoldDB" id="A0A395GKY2"/>
<reference evidence="7 8" key="1">
    <citation type="submission" date="2018-02" db="EMBL/GenBank/DDBJ databases">
        <title>The genomes of Aspergillus section Nigri reveals drivers in fungal speciation.</title>
        <authorList>
            <consortium name="DOE Joint Genome Institute"/>
            <person name="Vesth T.C."/>
            <person name="Nybo J."/>
            <person name="Theobald S."/>
            <person name="Brandl J."/>
            <person name="Frisvad J.C."/>
            <person name="Nielsen K.F."/>
            <person name="Lyhne E.K."/>
            <person name="Kogle M.E."/>
            <person name="Kuo A."/>
            <person name="Riley R."/>
            <person name="Clum A."/>
            <person name="Nolan M."/>
            <person name="Lipzen A."/>
            <person name="Salamov A."/>
            <person name="Henrissat B."/>
            <person name="Wiebenga A."/>
            <person name="De vries R.P."/>
            <person name="Grigoriev I.V."/>
            <person name="Mortensen U.H."/>
            <person name="Andersen M.R."/>
            <person name="Baker S.E."/>
        </authorList>
    </citation>
    <scope>NUCLEOTIDE SEQUENCE [LARGE SCALE GENOMIC DNA]</scope>
    <source>
        <strain evidence="7 8">CBS 121593</strain>
    </source>
</reference>
<dbReference type="GO" id="GO:0010133">
    <property type="term" value="P:L-proline catabolic process to L-glutamate"/>
    <property type="evidence" value="ECO:0007669"/>
    <property type="project" value="TreeGrafter"/>
</dbReference>
<evidence type="ECO:0000313" key="8">
    <source>
        <dbReference type="Proteomes" id="UP000249402"/>
    </source>
</evidence>
<feature type="region of interest" description="Disordered" evidence="5">
    <location>
        <begin position="1"/>
        <end position="42"/>
    </location>
</feature>
<dbReference type="OrthoDB" id="5464at2759"/>
<dbReference type="FunFam" id="3.20.20.220:FF:000013">
    <property type="entry name" value="Proline dehydrogenase"/>
    <property type="match status" value="1"/>
</dbReference>
<name>A0A395GKY2_9EURO</name>
<dbReference type="GO" id="GO:0005739">
    <property type="term" value="C:mitochondrion"/>
    <property type="evidence" value="ECO:0007669"/>
    <property type="project" value="TreeGrafter"/>
</dbReference>
<evidence type="ECO:0000256" key="4">
    <source>
        <dbReference type="ARBA" id="ARBA00023062"/>
    </source>
</evidence>
<dbReference type="Gene3D" id="3.20.20.220">
    <property type="match status" value="1"/>
</dbReference>
<feature type="domain" description="Proline dehydrogenase" evidence="6">
    <location>
        <begin position="123"/>
        <end position="448"/>
    </location>
</feature>
<evidence type="ECO:0000313" key="7">
    <source>
        <dbReference type="EMBL" id="RAK96119.1"/>
    </source>
</evidence>
<gene>
    <name evidence="7" type="ORF">BO80DRAFT_497263</name>
</gene>
<evidence type="ECO:0000256" key="5">
    <source>
        <dbReference type="SAM" id="MobiDB-lite"/>
    </source>
</evidence>
<organism evidence="7 8">
    <name type="scientific">Aspergillus ibericus CBS 121593</name>
    <dbReference type="NCBI Taxonomy" id="1448316"/>
    <lineage>
        <taxon>Eukaryota</taxon>
        <taxon>Fungi</taxon>
        <taxon>Dikarya</taxon>
        <taxon>Ascomycota</taxon>
        <taxon>Pezizomycotina</taxon>
        <taxon>Eurotiomycetes</taxon>
        <taxon>Eurotiomycetidae</taxon>
        <taxon>Eurotiales</taxon>
        <taxon>Aspergillaceae</taxon>
        <taxon>Aspergillus</taxon>
        <taxon>Aspergillus subgen. Circumdati</taxon>
    </lineage>
</organism>
<dbReference type="GO" id="GO:0004657">
    <property type="term" value="F:proline dehydrogenase activity"/>
    <property type="evidence" value="ECO:0007669"/>
    <property type="project" value="UniProtKB-EC"/>
</dbReference>
<dbReference type="SUPFAM" id="SSF51730">
    <property type="entry name" value="FAD-linked oxidoreductase"/>
    <property type="match status" value="1"/>
</dbReference>
<dbReference type="VEuPathDB" id="FungiDB:BO80DRAFT_497263"/>
<dbReference type="EC" id="1.5.5.2" evidence="2"/>
<dbReference type="InterPro" id="IPR002872">
    <property type="entry name" value="Proline_DH_dom"/>
</dbReference>